<dbReference type="RefSeq" id="WP_125600660.1">
    <property type="nucleotide sequence ID" value="NZ_JBHSSM010000019.1"/>
</dbReference>
<comment type="caution">
    <text evidence="1">The sequence shown here is derived from an EMBL/GenBank/DDBJ whole genome shotgun (WGS) entry which is preliminary data.</text>
</comment>
<evidence type="ECO:0000313" key="1">
    <source>
        <dbReference type="EMBL" id="MFC6315668.1"/>
    </source>
</evidence>
<dbReference type="Proteomes" id="UP001596310">
    <property type="component" value="Unassembled WGS sequence"/>
</dbReference>
<keyword evidence="2" id="KW-1185">Reference proteome</keyword>
<organism evidence="1 2">
    <name type="scientific">Lapidilactobacillus achengensis</name>
    <dbReference type="NCBI Taxonomy" id="2486000"/>
    <lineage>
        <taxon>Bacteria</taxon>
        <taxon>Bacillati</taxon>
        <taxon>Bacillota</taxon>
        <taxon>Bacilli</taxon>
        <taxon>Lactobacillales</taxon>
        <taxon>Lactobacillaceae</taxon>
        <taxon>Lapidilactobacillus</taxon>
    </lineage>
</organism>
<evidence type="ECO:0000313" key="2">
    <source>
        <dbReference type="Proteomes" id="UP001596310"/>
    </source>
</evidence>
<protein>
    <submittedName>
        <fullName evidence="1">Uncharacterized protein</fullName>
    </submittedName>
</protein>
<accession>A0ABW1UQW0</accession>
<reference evidence="2" key="1">
    <citation type="journal article" date="2019" name="Int. J. Syst. Evol. Microbiol.">
        <title>The Global Catalogue of Microorganisms (GCM) 10K type strain sequencing project: providing services to taxonomists for standard genome sequencing and annotation.</title>
        <authorList>
            <consortium name="The Broad Institute Genomics Platform"/>
            <consortium name="The Broad Institute Genome Sequencing Center for Infectious Disease"/>
            <person name="Wu L."/>
            <person name="Ma J."/>
        </authorList>
    </citation>
    <scope>NUCLEOTIDE SEQUENCE [LARGE SCALE GENOMIC DNA]</scope>
    <source>
        <strain evidence="2">CCM 8897</strain>
    </source>
</reference>
<sequence length="90" mass="9871">MIQQNLILVHQANCTGVTNLKRITTNHGRQLRGSPSIDHSLPVGVSAQVTMIMLSSWSGAWRWWAGYQLAEGRAGGESAAILLLAIYRLQ</sequence>
<dbReference type="EMBL" id="JBHSSM010000019">
    <property type="protein sequence ID" value="MFC6315668.1"/>
    <property type="molecule type" value="Genomic_DNA"/>
</dbReference>
<name>A0ABW1UQW0_9LACO</name>
<gene>
    <name evidence="1" type="ORF">ACFQHW_08850</name>
</gene>
<proteinExistence type="predicted"/>